<dbReference type="AlphaFoldDB" id="A0A1G1ZND3"/>
<evidence type="ECO:0000313" key="1">
    <source>
        <dbReference type="EMBL" id="OGY65929.1"/>
    </source>
</evidence>
<evidence type="ECO:0000313" key="2">
    <source>
        <dbReference type="Proteomes" id="UP000177942"/>
    </source>
</evidence>
<gene>
    <name evidence="1" type="ORF">A3A16_00900</name>
</gene>
<dbReference type="EMBL" id="MHJJ01000005">
    <property type="protein sequence ID" value="OGY65929.1"/>
    <property type="molecule type" value="Genomic_DNA"/>
</dbReference>
<name>A0A1G1ZND3_9BACT</name>
<proteinExistence type="predicted"/>
<organism evidence="1 2">
    <name type="scientific">Candidatus Harrisonbacteria bacterium RIFCSPLOWO2_01_FULL_44_18</name>
    <dbReference type="NCBI Taxonomy" id="1798407"/>
    <lineage>
        <taxon>Bacteria</taxon>
        <taxon>Candidatus Harrisoniibacteriota</taxon>
    </lineage>
</organism>
<accession>A0A1G1ZND3</accession>
<dbReference type="STRING" id="1798407.A3A16_00900"/>
<comment type="caution">
    <text evidence="1">The sequence shown here is derived from an EMBL/GenBank/DDBJ whole genome shotgun (WGS) entry which is preliminary data.</text>
</comment>
<dbReference type="PROSITE" id="PS51257">
    <property type="entry name" value="PROKAR_LIPOPROTEIN"/>
    <property type="match status" value="1"/>
</dbReference>
<reference evidence="1 2" key="1">
    <citation type="journal article" date="2016" name="Nat. Commun.">
        <title>Thousands of microbial genomes shed light on interconnected biogeochemical processes in an aquifer system.</title>
        <authorList>
            <person name="Anantharaman K."/>
            <person name="Brown C.T."/>
            <person name="Hug L.A."/>
            <person name="Sharon I."/>
            <person name="Castelle C.J."/>
            <person name="Probst A.J."/>
            <person name="Thomas B.C."/>
            <person name="Singh A."/>
            <person name="Wilkins M.J."/>
            <person name="Karaoz U."/>
            <person name="Brodie E.L."/>
            <person name="Williams K.H."/>
            <person name="Hubbard S.S."/>
            <person name="Banfield J.F."/>
        </authorList>
    </citation>
    <scope>NUCLEOTIDE SEQUENCE [LARGE SCALE GENOMIC DNA]</scope>
</reference>
<protein>
    <submittedName>
        <fullName evidence="1">Uncharacterized protein</fullName>
    </submittedName>
</protein>
<dbReference type="Proteomes" id="UP000177942">
    <property type="component" value="Unassembled WGS sequence"/>
</dbReference>
<sequence>MSRAAFLAVIVLALLFTSCGVRIRVGIVTPPGSGPYPSPNYWYIHNALIDCNGTYFNDATGDVSFLVNDNGRVRRVEVPPHRVRLLLRIYEYRSTVLDAEMTDSYHASEATIYCHTQSTYRYWQDRLVNWRRR</sequence>